<gene>
    <name evidence="3" type="ORF">Adu01nite_05070</name>
</gene>
<feature type="domain" description="DUF305" evidence="2">
    <location>
        <begin position="62"/>
        <end position="216"/>
    </location>
</feature>
<dbReference type="RefSeq" id="WP_203724561.1">
    <property type="nucleotide sequence ID" value="NZ_BOML01000005.1"/>
</dbReference>
<dbReference type="Pfam" id="PF03713">
    <property type="entry name" value="DUF305"/>
    <property type="match status" value="1"/>
</dbReference>
<dbReference type="InterPro" id="IPR012347">
    <property type="entry name" value="Ferritin-like"/>
</dbReference>
<evidence type="ECO:0000313" key="3">
    <source>
        <dbReference type="EMBL" id="GID99156.1"/>
    </source>
</evidence>
<evidence type="ECO:0000256" key="1">
    <source>
        <dbReference type="SAM" id="Phobius"/>
    </source>
</evidence>
<reference evidence="3 4" key="1">
    <citation type="submission" date="2021-01" db="EMBL/GenBank/DDBJ databases">
        <title>Whole genome shotgun sequence of Actinoplanes durhamensis NBRC 14914.</title>
        <authorList>
            <person name="Komaki H."/>
            <person name="Tamura T."/>
        </authorList>
    </citation>
    <scope>NUCLEOTIDE SEQUENCE [LARGE SCALE GENOMIC DNA]</scope>
    <source>
        <strain evidence="3 4">NBRC 14914</strain>
    </source>
</reference>
<dbReference type="Gene3D" id="1.20.1260.10">
    <property type="match status" value="1"/>
</dbReference>
<name>A0ABQ3YNM8_9ACTN</name>
<dbReference type="Proteomes" id="UP000637628">
    <property type="component" value="Unassembled WGS sequence"/>
</dbReference>
<feature type="transmembrane region" description="Helical" evidence="1">
    <location>
        <begin position="29"/>
        <end position="50"/>
    </location>
</feature>
<proteinExistence type="predicted"/>
<dbReference type="EMBL" id="BOML01000005">
    <property type="protein sequence ID" value="GID99156.1"/>
    <property type="molecule type" value="Genomic_DNA"/>
</dbReference>
<organism evidence="3 4">
    <name type="scientific">Paractinoplanes durhamensis</name>
    <dbReference type="NCBI Taxonomy" id="113563"/>
    <lineage>
        <taxon>Bacteria</taxon>
        <taxon>Bacillati</taxon>
        <taxon>Actinomycetota</taxon>
        <taxon>Actinomycetes</taxon>
        <taxon>Micromonosporales</taxon>
        <taxon>Micromonosporaceae</taxon>
        <taxon>Paractinoplanes</taxon>
    </lineage>
</organism>
<dbReference type="PANTHER" id="PTHR36933">
    <property type="entry name" value="SLL0788 PROTEIN"/>
    <property type="match status" value="1"/>
</dbReference>
<keyword evidence="1" id="KW-1133">Transmembrane helix</keyword>
<keyword evidence="4" id="KW-1185">Reference proteome</keyword>
<evidence type="ECO:0000259" key="2">
    <source>
        <dbReference type="Pfam" id="PF03713"/>
    </source>
</evidence>
<keyword evidence="1" id="KW-0812">Transmembrane</keyword>
<protein>
    <submittedName>
        <fullName evidence="3">DUF305 domain-containing protein</fullName>
    </submittedName>
</protein>
<comment type="caution">
    <text evidence="3">The sequence shown here is derived from an EMBL/GenBank/DDBJ whole genome shotgun (WGS) entry which is preliminary data.</text>
</comment>
<dbReference type="InterPro" id="IPR005183">
    <property type="entry name" value="DUF305_CopM-like"/>
</dbReference>
<keyword evidence="1" id="KW-0472">Membrane</keyword>
<sequence>MTVSTDSDAAAEAAASVNGNRPGRARRGWLLIGAALLVGTMLGLGIGLVIPHLRTPGDDSVEAGFLRDMSTHHAQAVEMSMIAHEKSTDPDIVYLANDIALTQHGQIGYMQAWLRDWNLSPTSSEQPMAWMPDSAGSVVNGLMPGMATADQLATLRKATGKDLDVQYLTLMRAHHLGGIHMAQEAERLSSNDDVTWLAGTMVASQQGEIALIDDMLKKIQGS</sequence>
<dbReference type="PANTHER" id="PTHR36933:SF1">
    <property type="entry name" value="SLL0788 PROTEIN"/>
    <property type="match status" value="1"/>
</dbReference>
<evidence type="ECO:0000313" key="4">
    <source>
        <dbReference type="Proteomes" id="UP000637628"/>
    </source>
</evidence>
<accession>A0ABQ3YNM8</accession>